<dbReference type="EMBL" id="JBIMSP010000021">
    <property type="protein sequence ID" value="MFH5243086.1"/>
    <property type="molecule type" value="Genomic_DNA"/>
</dbReference>
<evidence type="ECO:0000313" key="3">
    <source>
        <dbReference type="Proteomes" id="UP001609176"/>
    </source>
</evidence>
<name>A0ABW7K2Z5_9NOCA</name>
<dbReference type="Proteomes" id="UP001609176">
    <property type="component" value="Unassembled WGS sequence"/>
</dbReference>
<gene>
    <name evidence="2" type="ORF">ACHIPV_14530</name>
    <name evidence="1" type="ORF">ACHIRB_06170</name>
</gene>
<protein>
    <submittedName>
        <fullName evidence="1">Uncharacterized protein</fullName>
    </submittedName>
</protein>
<dbReference type="RefSeq" id="WP_395124804.1">
    <property type="nucleotide sequence ID" value="NZ_JBIMSN010000025.1"/>
</dbReference>
<proteinExistence type="predicted"/>
<keyword evidence="4" id="KW-1185">Reference proteome</keyword>
<evidence type="ECO:0000313" key="1">
    <source>
        <dbReference type="EMBL" id="MFH5228167.1"/>
    </source>
</evidence>
<accession>A0ABW7K2Z5</accession>
<dbReference type="Proteomes" id="UP001609219">
    <property type="component" value="Unassembled WGS sequence"/>
</dbReference>
<reference evidence="3 4" key="1">
    <citation type="submission" date="2024-10" db="EMBL/GenBank/DDBJ databases">
        <authorList>
            <person name="Riesco R."/>
        </authorList>
    </citation>
    <scope>NUCLEOTIDE SEQUENCE [LARGE SCALE GENOMIC DNA]</scope>
    <source>
        <strain evidence="2 3">NCIMB 15448</strain>
        <strain evidence="1 4">NCIMB 15450</strain>
    </source>
</reference>
<sequence>MASKTSALPASHVYNELVGPFYDITGLTRWWGVNRQTVNEAVATGTVIACQLDAGQWVYPVWQFIDSGAAHPHLITLWATLRAAADPWTCAVWLCTPQSELDDQSAARWIAHGHSFEAVLVLARADAQHWAGDQLGDRTVSQPPPPETE</sequence>
<organism evidence="1 4">
    <name type="scientific">Antrihabitans spumae</name>
    <dbReference type="NCBI Taxonomy" id="3373370"/>
    <lineage>
        <taxon>Bacteria</taxon>
        <taxon>Bacillati</taxon>
        <taxon>Actinomycetota</taxon>
        <taxon>Actinomycetes</taxon>
        <taxon>Mycobacteriales</taxon>
        <taxon>Nocardiaceae</taxon>
        <taxon>Antrihabitans</taxon>
    </lineage>
</organism>
<evidence type="ECO:0000313" key="4">
    <source>
        <dbReference type="Proteomes" id="UP001609219"/>
    </source>
</evidence>
<evidence type="ECO:0000313" key="2">
    <source>
        <dbReference type="EMBL" id="MFH5243086.1"/>
    </source>
</evidence>
<dbReference type="EMBL" id="JBIMSN010000025">
    <property type="protein sequence ID" value="MFH5228167.1"/>
    <property type="molecule type" value="Genomic_DNA"/>
</dbReference>
<comment type="caution">
    <text evidence="1">The sequence shown here is derived from an EMBL/GenBank/DDBJ whole genome shotgun (WGS) entry which is preliminary data.</text>
</comment>